<dbReference type="InterPro" id="IPR018062">
    <property type="entry name" value="HTH_AraC-typ_CS"/>
</dbReference>
<dbReference type="PANTHER" id="PTHR43280:SF2">
    <property type="entry name" value="HTH-TYPE TRANSCRIPTIONAL REGULATOR EXSA"/>
    <property type="match status" value="1"/>
</dbReference>
<dbReference type="PRINTS" id="PR00032">
    <property type="entry name" value="HTHARAC"/>
</dbReference>
<gene>
    <name evidence="5" type="ORF">ACFSAH_03320</name>
</gene>
<dbReference type="Pfam" id="PF12833">
    <property type="entry name" value="HTH_18"/>
    <property type="match status" value="1"/>
</dbReference>
<name>A0ABW4I859_9SPHI</name>
<dbReference type="Proteomes" id="UP001597118">
    <property type="component" value="Unassembled WGS sequence"/>
</dbReference>
<evidence type="ECO:0000313" key="5">
    <source>
        <dbReference type="EMBL" id="MFD1628890.1"/>
    </source>
</evidence>
<evidence type="ECO:0000256" key="3">
    <source>
        <dbReference type="ARBA" id="ARBA00023163"/>
    </source>
</evidence>
<dbReference type="RefSeq" id="WP_379661275.1">
    <property type="nucleotide sequence ID" value="NZ_JBHUDG010000003.1"/>
</dbReference>
<keyword evidence="2" id="KW-0238">DNA-binding</keyword>
<evidence type="ECO:0000259" key="4">
    <source>
        <dbReference type="PROSITE" id="PS01124"/>
    </source>
</evidence>
<dbReference type="InterPro" id="IPR009057">
    <property type="entry name" value="Homeodomain-like_sf"/>
</dbReference>
<comment type="caution">
    <text evidence="5">The sequence shown here is derived from an EMBL/GenBank/DDBJ whole genome shotgun (WGS) entry which is preliminary data.</text>
</comment>
<dbReference type="EMBL" id="JBHUDG010000003">
    <property type="protein sequence ID" value="MFD1628890.1"/>
    <property type="molecule type" value="Genomic_DNA"/>
</dbReference>
<organism evidence="5 6">
    <name type="scientific">Pseudopedobacter beijingensis</name>
    <dbReference type="NCBI Taxonomy" id="1207056"/>
    <lineage>
        <taxon>Bacteria</taxon>
        <taxon>Pseudomonadati</taxon>
        <taxon>Bacteroidota</taxon>
        <taxon>Sphingobacteriia</taxon>
        <taxon>Sphingobacteriales</taxon>
        <taxon>Sphingobacteriaceae</taxon>
        <taxon>Pseudopedobacter</taxon>
    </lineage>
</organism>
<reference evidence="6" key="1">
    <citation type="journal article" date="2019" name="Int. J. Syst. Evol. Microbiol.">
        <title>The Global Catalogue of Microorganisms (GCM) 10K type strain sequencing project: providing services to taxonomists for standard genome sequencing and annotation.</title>
        <authorList>
            <consortium name="The Broad Institute Genomics Platform"/>
            <consortium name="The Broad Institute Genome Sequencing Center for Infectious Disease"/>
            <person name="Wu L."/>
            <person name="Ma J."/>
        </authorList>
    </citation>
    <scope>NUCLEOTIDE SEQUENCE [LARGE SCALE GENOMIC DNA]</scope>
    <source>
        <strain evidence="6">CCUG 53762</strain>
    </source>
</reference>
<evidence type="ECO:0000313" key="6">
    <source>
        <dbReference type="Proteomes" id="UP001597118"/>
    </source>
</evidence>
<dbReference type="InterPro" id="IPR018060">
    <property type="entry name" value="HTH_AraC"/>
</dbReference>
<keyword evidence="1" id="KW-0805">Transcription regulation</keyword>
<accession>A0ABW4I859</accession>
<proteinExistence type="predicted"/>
<dbReference type="Gene3D" id="1.10.10.60">
    <property type="entry name" value="Homeodomain-like"/>
    <property type="match status" value="1"/>
</dbReference>
<protein>
    <submittedName>
        <fullName evidence="5">Helix-turn-helix transcriptional regulator</fullName>
    </submittedName>
</protein>
<dbReference type="InterPro" id="IPR020449">
    <property type="entry name" value="Tscrpt_reg_AraC-type_HTH"/>
</dbReference>
<dbReference type="SMART" id="SM00342">
    <property type="entry name" value="HTH_ARAC"/>
    <property type="match status" value="1"/>
</dbReference>
<dbReference type="PANTHER" id="PTHR43280">
    <property type="entry name" value="ARAC-FAMILY TRANSCRIPTIONAL REGULATOR"/>
    <property type="match status" value="1"/>
</dbReference>
<keyword evidence="3" id="KW-0804">Transcription</keyword>
<sequence>MELPATGFVRELESDNYRNYVRMVEQIQLLSPENFITELLKYHPDADYDEMRGRIHINTDMINTVFRYMNPEDGCYIFNFDSYSPIDIHYHYLPNPDTDFLSIALNFIEERDKFPLHYYTAAGSHATDNLGHIFNNLFSGDLYIKAHQKAFGIRIELDRNWIRNNINERILPPKSVIDAILKKQKENYFFIDVFKYRSVVQDIKALLERPDNALRILQVKNLCSQLIADLFTDVLKNELSSNNAETTSGGELEKALLIISECADGDFPGIERLAAACNLSPRTFITRFNSVFHNSPYNYYKKIKMEYACTELKRGVTVKSVAHKAGYKNTASFCRAFKQVYGESPMTYLKPQTV</sequence>
<evidence type="ECO:0000256" key="1">
    <source>
        <dbReference type="ARBA" id="ARBA00023015"/>
    </source>
</evidence>
<dbReference type="SUPFAM" id="SSF46689">
    <property type="entry name" value="Homeodomain-like"/>
    <property type="match status" value="1"/>
</dbReference>
<evidence type="ECO:0000256" key="2">
    <source>
        <dbReference type="ARBA" id="ARBA00023125"/>
    </source>
</evidence>
<keyword evidence="6" id="KW-1185">Reference proteome</keyword>
<feature type="domain" description="HTH araC/xylS-type" evidence="4">
    <location>
        <begin position="253"/>
        <end position="351"/>
    </location>
</feature>
<dbReference type="PROSITE" id="PS01124">
    <property type="entry name" value="HTH_ARAC_FAMILY_2"/>
    <property type="match status" value="1"/>
</dbReference>
<dbReference type="PROSITE" id="PS00041">
    <property type="entry name" value="HTH_ARAC_FAMILY_1"/>
    <property type="match status" value="1"/>
</dbReference>